<dbReference type="InterPro" id="IPR029069">
    <property type="entry name" value="HotDog_dom_sf"/>
</dbReference>
<evidence type="ECO:0000256" key="1">
    <source>
        <dbReference type="ARBA" id="ARBA00022801"/>
    </source>
</evidence>
<protein>
    <recommendedName>
        <fullName evidence="2">1,4-dihydroxy-2-naphthoyl-CoA hydrolase</fullName>
        <shortName evidence="2">DHNA-CoA hydrolase</shortName>
        <ecNumber evidence="2">3.1.2.28</ecNumber>
    </recommendedName>
    <alternativeName>
        <fullName evidence="2">DHNA-CoA thioesterase</fullName>
    </alternativeName>
</protein>
<dbReference type="SUPFAM" id="SSF54637">
    <property type="entry name" value="Thioesterase/thiol ester dehydrase-isomerase"/>
    <property type="match status" value="1"/>
</dbReference>
<comment type="function">
    <text evidence="2">Catalyzes the hydrolysis of 1,4-dihydroxy-2-naphthoyl-CoA (DHNA-CoA) to 1,4-dihydroxy-2-naphthoate (DHNA), a reaction involved in phylloquinone (vitamin K1) biosynthesis.</text>
</comment>
<dbReference type="EC" id="3.1.2.28" evidence="2"/>
<dbReference type="GO" id="GO:0042372">
    <property type="term" value="P:phylloquinone biosynthetic process"/>
    <property type="evidence" value="ECO:0007669"/>
    <property type="project" value="UniProtKB-UniRule"/>
</dbReference>
<feature type="active site" evidence="2">
    <location>
        <position position="22"/>
    </location>
</feature>
<comment type="catalytic activity">
    <reaction evidence="2">
        <text>1,4-dihydroxy-2-naphthoyl-CoA + H2O = 1,4-dihydroxy-2-naphthoate + CoA + H(+)</text>
        <dbReference type="Rhea" id="RHEA:26309"/>
        <dbReference type="ChEBI" id="CHEBI:11173"/>
        <dbReference type="ChEBI" id="CHEBI:15377"/>
        <dbReference type="ChEBI" id="CHEBI:15378"/>
        <dbReference type="ChEBI" id="CHEBI:57287"/>
        <dbReference type="ChEBI" id="CHEBI:58897"/>
        <dbReference type="EC" id="3.1.2.28"/>
    </reaction>
</comment>
<dbReference type="EMBL" id="JADEXP010000449">
    <property type="protein sequence ID" value="MBE9070512.1"/>
    <property type="molecule type" value="Genomic_DNA"/>
</dbReference>
<comment type="similarity">
    <text evidence="2">Belongs to the 4-hydroxybenzoyl-CoA thioesterase family. DHNA-CoA hydrolase subfamily.</text>
</comment>
<evidence type="ECO:0000313" key="3">
    <source>
        <dbReference type="EMBL" id="MBE9070512.1"/>
    </source>
</evidence>
<dbReference type="GO" id="GO:0061522">
    <property type="term" value="F:1,4-dihydroxy-2-naphthoyl-CoA thioesterase activity"/>
    <property type="evidence" value="ECO:0007669"/>
    <property type="project" value="UniProtKB-EC"/>
</dbReference>
<dbReference type="RefSeq" id="WP_193996374.1">
    <property type="nucleotide sequence ID" value="NZ_JADEXP010000449.1"/>
</dbReference>
<dbReference type="Proteomes" id="UP000615026">
    <property type="component" value="Unassembled WGS sequence"/>
</dbReference>
<dbReference type="InterPro" id="IPR050563">
    <property type="entry name" value="4-hydroxybenzoyl-CoA_TE"/>
</dbReference>
<dbReference type="PANTHER" id="PTHR31793">
    <property type="entry name" value="4-HYDROXYBENZOYL-COA THIOESTERASE FAMILY MEMBER"/>
    <property type="match status" value="1"/>
</dbReference>
<dbReference type="PANTHER" id="PTHR31793:SF37">
    <property type="entry name" value="ACYL-COA THIOESTER HYDROLASE YBGC"/>
    <property type="match status" value="1"/>
</dbReference>
<evidence type="ECO:0000313" key="4">
    <source>
        <dbReference type="Proteomes" id="UP000615026"/>
    </source>
</evidence>
<accession>A0A928ZZX0</accession>
<name>A0A928ZZX0_LEPEC</name>
<proteinExistence type="inferred from homology"/>
<sequence length="147" mass="16167">MPSRDSPSGFTYYRTIRFHETDAAGVVYFANVLTLCHEAYEASLAAAGIDVRVFFGGGLLAVPVVHASVDFRRPLHCGDQLAIALTPHSLDATTFEIRYHLSNTEQKTVATALTRHVCIDSTSRQRHGFSPELVQWLRSAVPPPAND</sequence>
<gene>
    <name evidence="3" type="ORF">IQ260_28105</name>
</gene>
<keyword evidence="4" id="KW-1185">Reference proteome</keyword>
<evidence type="ECO:0000256" key="2">
    <source>
        <dbReference type="HAMAP-Rule" id="MF_02101"/>
    </source>
</evidence>
<dbReference type="AlphaFoldDB" id="A0A928ZZX0"/>
<comment type="pathway">
    <text evidence="2">Cofactor biosynthesis; phylloquinone biosynthesis.</text>
</comment>
<dbReference type="GO" id="GO:0047617">
    <property type="term" value="F:fatty acyl-CoA hydrolase activity"/>
    <property type="evidence" value="ECO:0007669"/>
    <property type="project" value="TreeGrafter"/>
</dbReference>
<dbReference type="Gene3D" id="3.10.129.10">
    <property type="entry name" value="Hotdog Thioesterase"/>
    <property type="match status" value="1"/>
</dbReference>
<dbReference type="CDD" id="cd00586">
    <property type="entry name" value="4HBT"/>
    <property type="match status" value="1"/>
</dbReference>
<dbReference type="HAMAP" id="MF_02101">
    <property type="entry name" value="DHNA_CoA_hydrolase"/>
    <property type="match status" value="1"/>
</dbReference>
<dbReference type="InterPro" id="IPR022829">
    <property type="entry name" value="DHNA_CoA_hydrolase"/>
</dbReference>
<comment type="caution">
    <text evidence="3">The sequence shown here is derived from an EMBL/GenBank/DDBJ whole genome shotgun (WGS) entry which is preliminary data.</text>
</comment>
<organism evidence="3 4">
    <name type="scientific">Leptolyngbya cf. ectocarpi LEGE 11479</name>
    <dbReference type="NCBI Taxonomy" id="1828722"/>
    <lineage>
        <taxon>Bacteria</taxon>
        <taxon>Bacillati</taxon>
        <taxon>Cyanobacteriota</taxon>
        <taxon>Cyanophyceae</taxon>
        <taxon>Leptolyngbyales</taxon>
        <taxon>Leptolyngbyaceae</taxon>
        <taxon>Leptolyngbya group</taxon>
        <taxon>Leptolyngbya</taxon>
    </lineage>
</organism>
<reference evidence="3" key="1">
    <citation type="submission" date="2020-10" db="EMBL/GenBank/DDBJ databases">
        <authorList>
            <person name="Castelo-Branco R."/>
            <person name="Eusebio N."/>
            <person name="Adriana R."/>
            <person name="Vieira A."/>
            <person name="Brugerolle De Fraissinette N."/>
            <person name="Rezende De Castro R."/>
            <person name="Schneider M.P."/>
            <person name="Vasconcelos V."/>
            <person name="Leao P.N."/>
        </authorList>
    </citation>
    <scope>NUCLEOTIDE SEQUENCE</scope>
    <source>
        <strain evidence="3">LEGE 11479</strain>
    </source>
</reference>
<keyword evidence="1 2" id="KW-0378">Hydrolase</keyword>
<comment type="pathway">
    <text evidence="2">Quinol/quinone metabolism; 1,4-dihydroxy-2-naphthoate biosynthesis; 1,4-dihydroxy-2-naphthoate from chorismate: step 7/7.</text>
</comment>
<dbReference type="Pfam" id="PF13279">
    <property type="entry name" value="4HBT_2"/>
    <property type="match status" value="1"/>
</dbReference>